<accession>A0A538TN96</accession>
<dbReference type="CDD" id="cd06261">
    <property type="entry name" value="TM_PBP2"/>
    <property type="match status" value="1"/>
</dbReference>
<feature type="transmembrane region" description="Helical" evidence="7">
    <location>
        <begin position="144"/>
        <end position="163"/>
    </location>
</feature>
<organism evidence="9 10">
    <name type="scientific">Eiseniibacteriota bacterium</name>
    <dbReference type="NCBI Taxonomy" id="2212470"/>
    <lineage>
        <taxon>Bacteria</taxon>
        <taxon>Candidatus Eiseniibacteriota</taxon>
    </lineage>
</organism>
<dbReference type="InterPro" id="IPR050901">
    <property type="entry name" value="BP-dep_ABC_trans_perm"/>
</dbReference>
<keyword evidence="6 7" id="KW-0472">Membrane</keyword>
<keyword evidence="3" id="KW-1003">Cell membrane</keyword>
<evidence type="ECO:0000256" key="4">
    <source>
        <dbReference type="ARBA" id="ARBA00022692"/>
    </source>
</evidence>
<evidence type="ECO:0000256" key="5">
    <source>
        <dbReference type="ARBA" id="ARBA00022989"/>
    </source>
</evidence>
<comment type="similarity">
    <text evidence="7">Belongs to the binding-protein-dependent transport system permease family.</text>
</comment>
<evidence type="ECO:0000256" key="7">
    <source>
        <dbReference type="RuleBase" id="RU363032"/>
    </source>
</evidence>
<feature type="transmembrane region" description="Helical" evidence="7">
    <location>
        <begin position="248"/>
        <end position="269"/>
    </location>
</feature>
<dbReference type="Proteomes" id="UP000316609">
    <property type="component" value="Unassembled WGS sequence"/>
</dbReference>
<feature type="transmembrane region" description="Helical" evidence="7">
    <location>
        <begin position="12"/>
        <end position="34"/>
    </location>
</feature>
<evidence type="ECO:0000256" key="1">
    <source>
        <dbReference type="ARBA" id="ARBA00004651"/>
    </source>
</evidence>
<evidence type="ECO:0000256" key="2">
    <source>
        <dbReference type="ARBA" id="ARBA00022448"/>
    </source>
</evidence>
<sequence length="284" mass="30513">MTRRRAQAGRRATGVASACMVMLMLAWSLAPVVWQALTSIKPDAQITRVPTAYLPHPVVWTHVAELWARKPFGTYLANSFWVSAWATLACLALGAMAASALARMRGGSRTGALLALLGASLFPPILLLLPLYEGVRALGGINHPLALIVPYAALNLPLAVWILESGIRAIPRELDEAAQLDGLGPLARLWHVQLPLARAPLATAAIVVFIFCWNEFMLAMTFMTRDSSKTVTAGIASVSGVSFYQIPWGQLSAAILIATLPLVALVLAFERWIVSGLTRGAIVE</sequence>
<evidence type="ECO:0000259" key="8">
    <source>
        <dbReference type="PROSITE" id="PS50928"/>
    </source>
</evidence>
<feature type="domain" description="ABC transmembrane type-1" evidence="8">
    <location>
        <begin position="76"/>
        <end position="269"/>
    </location>
</feature>
<feature type="transmembrane region" description="Helical" evidence="7">
    <location>
        <begin position="113"/>
        <end position="132"/>
    </location>
</feature>
<dbReference type="PANTHER" id="PTHR32243">
    <property type="entry name" value="MALTOSE TRANSPORT SYSTEM PERMEASE-RELATED"/>
    <property type="match status" value="1"/>
</dbReference>
<evidence type="ECO:0000313" key="10">
    <source>
        <dbReference type="Proteomes" id="UP000316609"/>
    </source>
</evidence>
<gene>
    <name evidence="9" type="ORF">E6K78_08310</name>
</gene>
<comment type="caution">
    <text evidence="9">The sequence shown here is derived from an EMBL/GenBank/DDBJ whole genome shotgun (WGS) entry which is preliminary data.</text>
</comment>
<dbReference type="GO" id="GO:0055085">
    <property type="term" value="P:transmembrane transport"/>
    <property type="evidence" value="ECO:0007669"/>
    <property type="project" value="InterPro"/>
</dbReference>
<name>A0A538TN96_UNCEI</name>
<comment type="subcellular location">
    <subcellularLocation>
        <location evidence="1 7">Cell membrane</location>
        <topology evidence="1 7">Multi-pass membrane protein</topology>
    </subcellularLocation>
</comment>
<evidence type="ECO:0000313" key="9">
    <source>
        <dbReference type="EMBL" id="TMQ65074.1"/>
    </source>
</evidence>
<evidence type="ECO:0000256" key="6">
    <source>
        <dbReference type="ARBA" id="ARBA00023136"/>
    </source>
</evidence>
<dbReference type="Pfam" id="PF00528">
    <property type="entry name" value="BPD_transp_1"/>
    <property type="match status" value="1"/>
</dbReference>
<proteinExistence type="inferred from homology"/>
<reference evidence="9 10" key="1">
    <citation type="journal article" date="2019" name="Nat. Microbiol.">
        <title>Mediterranean grassland soil C-N compound turnover is dependent on rainfall and depth, and is mediated by genomically divergent microorganisms.</title>
        <authorList>
            <person name="Diamond S."/>
            <person name="Andeer P.F."/>
            <person name="Li Z."/>
            <person name="Crits-Christoph A."/>
            <person name="Burstein D."/>
            <person name="Anantharaman K."/>
            <person name="Lane K.R."/>
            <person name="Thomas B.C."/>
            <person name="Pan C."/>
            <person name="Northen T.R."/>
            <person name="Banfield J.F."/>
        </authorList>
    </citation>
    <scope>NUCLEOTIDE SEQUENCE [LARGE SCALE GENOMIC DNA]</scope>
    <source>
        <strain evidence="9">WS_8</strain>
    </source>
</reference>
<dbReference type="InterPro" id="IPR000515">
    <property type="entry name" value="MetI-like"/>
</dbReference>
<dbReference type="Gene3D" id="1.10.3720.10">
    <property type="entry name" value="MetI-like"/>
    <property type="match status" value="1"/>
</dbReference>
<dbReference type="PROSITE" id="PS50928">
    <property type="entry name" value="ABC_TM1"/>
    <property type="match status" value="1"/>
</dbReference>
<feature type="transmembrane region" description="Helical" evidence="7">
    <location>
        <begin position="201"/>
        <end position="223"/>
    </location>
</feature>
<dbReference type="PANTHER" id="PTHR32243:SF18">
    <property type="entry name" value="INNER MEMBRANE ABC TRANSPORTER PERMEASE PROTEIN YCJP"/>
    <property type="match status" value="1"/>
</dbReference>
<dbReference type="EMBL" id="VBOY01000076">
    <property type="protein sequence ID" value="TMQ65074.1"/>
    <property type="molecule type" value="Genomic_DNA"/>
</dbReference>
<dbReference type="GO" id="GO:0005886">
    <property type="term" value="C:plasma membrane"/>
    <property type="evidence" value="ECO:0007669"/>
    <property type="project" value="UniProtKB-SubCell"/>
</dbReference>
<dbReference type="SUPFAM" id="SSF161098">
    <property type="entry name" value="MetI-like"/>
    <property type="match status" value="1"/>
</dbReference>
<keyword evidence="5 7" id="KW-1133">Transmembrane helix</keyword>
<dbReference type="InterPro" id="IPR035906">
    <property type="entry name" value="MetI-like_sf"/>
</dbReference>
<feature type="transmembrane region" description="Helical" evidence="7">
    <location>
        <begin position="80"/>
        <end position="101"/>
    </location>
</feature>
<dbReference type="AlphaFoldDB" id="A0A538TN96"/>
<evidence type="ECO:0000256" key="3">
    <source>
        <dbReference type="ARBA" id="ARBA00022475"/>
    </source>
</evidence>
<keyword evidence="4 7" id="KW-0812">Transmembrane</keyword>
<keyword evidence="2 7" id="KW-0813">Transport</keyword>
<protein>
    <submittedName>
        <fullName evidence="9">Carbohydrate ABC transporter permease</fullName>
    </submittedName>
</protein>